<dbReference type="CDD" id="cd03116">
    <property type="entry name" value="MobB"/>
    <property type="match status" value="1"/>
</dbReference>
<dbReference type="EMBL" id="SNZG01000018">
    <property type="protein sequence ID" value="TDR37928.1"/>
    <property type="molecule type" value="Genomic_DNA"/>
</dbReference>
<comment type="caution">
    <text evidence="2">The sequence shown here is derived from an EMBL/GenBank/DDBJ whole genome shotgun (WGS) entry which is preliminary data.</text>
</comment>
<dbReference type="AlphaFoldDB" id="A0A2U3ACK0"/>
<proteinExistence type="predicted"/>
<dbReference type="RefSeq" id="WP_109349708.1">
    <property type="nucleotide sequence ID" value="NZ_BJUE01000010.1"/>
</dbReference>
<dbReference type="PANTHER" id="PTHR40072:SF1">
    <property type="entry name" value="MOLYBDOPTERIN-GUANINE DINUCLEOTIDE BIOSYNTHESIS ADAPTER PROTEIN"/>
    <property type="match status" value="1"/>
</dbReference>
<gene>
    <name evidence="2" type="primary">mobB</name>
    <name evidence="3" type="ORF">DFR61_11854</name>
    <name evidence="2" type="ORF">NCTC10597_02851</name>
</gene>
<dbReference type="SUPFAM" id="SSF52540">
    <property type="entry name" value="P-loop containing nucleoside triphosphate hydrolases"/>
    <property type="match status" value="1"/>
</dbReference>
<dbReference type="InterPro" id="IPR004435">
    <property type="entry name" value="MobB_dom"/>
</dbReference>
<evidence type="ECO:0000313" key="4">
    <source>
        <dbReference type="Proteomes" id="UP000254330"/>
    </source>
</evidence>
<protein>
    <submittedName>
        <fullName evidence="2">Molybdopterin-guanine dinucleotide biosynthesis protein B</fullName>
    </submittedName>
</protein>
<dbReference type="InterPro" id="IPR052539">
    <property type="entry name" value="MGD_biosynthesis_adapter"/>
</dbReference>
<organism evidence="2 4">
    <name type="scientific">Kurthia zopfii</name>
    <dbReference type="NCBI Taxonomy" id="1650"/>
    <lineage>
        <taxon>Bacteria</taxon>
        <taxon>Bacillati</taxon>
        <taxon>Bacillota</taxon>
        <taxon>Bacilli</taxon>
        <taxon>Bacillales</taxon>
        <taxon>Caryophanaceae</taxon>
        <taxon>Kurthia</taxon>
    </lineage>
</organism>
<evidence type="ECO:0000313" key="3">
    <source>
        <dbReference type="EMBL" id="TDR37928.1"/>
    </source>
</evidence>
<dbReference type="InterPro" id="IPR027417">
    <property type="entry name" value="P-loop_NTPase"/>
</dbReference>
<accession>A0A2U3ACK0</accession>
<dbReference type="Pfam" id="PF03205">
    <property type="entry name" value="MobB"/>
    <property type="match status" value="1"/>
</dbReference>
<dbReference type="PANTHER" id="PTHR40072">
    <property type="entry name" value="MOLYBDOPTERIN-GUANINE DINUCLEOTIDE BIOSYNTHESIS ADAPTER PROTEIN-RELATED"/>
    <property type="match status" value="1"/>
</dbReference>
<dbReference type="EMBL" id="UGNP01000001">
    <property type="protein sequence ID" value="STX11055.1"/>
    <property type="molecule type" value="Genomic_DNA"/>
</dbReference>
<feature type="domain" description="Molybdopterin-guanine dinucleotide biosynthesis protein B (MobB)" evidence="1">
    <location>
        <begin position="7"/>
        <end position="135"/>
    </location>
</feature>
<dbReference type="GO" id="GO:0006777">
    <property type="term" value="P:Mo-molybdopterin cofactor biosynthetic process"/>
    <property type="evidence" value="ECO:0007669"/>
    <property type="project" value="InterPro"/>
</dbReference>
<dbReference type="Gene3D" id="3.40.50.300">
    <property type="entry name" value="P-loop containing nucleotide triphosphate hydrolases"/>
    <property type="match status" value="1"/>
</dbReference>
<name>A0A2U3ACK0_9BACL</name>
<dbReference type="Proteomes" id="UP000254330">
    <property type="component" value="Unassembled WGS sequence"/>
</dbReference>
<reference evidence="3 5" key="2">
    <citation type="submission" date="2019-03" db="EMBL/GenBank/DDBJ databases">
        <title>Genomic Encyclopedia of Type Strains, Phase IV (KMG-IV): sequencing the most valuable type-strain genomes for metagenomic binning, comparative biology and taxonomic classification.</title>
        <authorList>
            <person name="Goeker M."/>
        </authorList>
    </citation>
    <scope>NUCLEOTIDE SEQUENCE [LARGE SCALE GENOMIC DNA]</scope>
    <source>
        <strain evidence="3 5">DSM 20580</strain>
    </source>
</reference>
<evidence type="ECO:0000259" key="1">
    <source>
        <dbReference type="Pfam" id="PF03205"/>
    </source>
</evidence>
<sequence>MGQYQKILQVVGYQNSGKTTLMEQLIKQSVEFGMKVASIKHHGHGGKPDFESTKDSARHERAGATVTAVEGDGTLRLNVQKKEWTLEQIISLYDHFEIDMIFIEGYKKEHYPKIVILQMAEDYELVEQLSNIVCVLYWPTYTGKIPDYYPAFPIDDRQQYIPFLCKEMRVQNANEEV</sequence>
<dbReference type="NCBIfam" id="TIGR00176">
    <property type="entry name" value="mobB"/>
    <property type="match status" value="1"/>
</dbReference>
<dbReference type="GO" id="GO:0005525">
    <property type="term" value="F:GTP binding"/>
    <property type="evidence" value="ECO:0007669"/>
    <property type="project" value="InterPro"/>
</dbReference>
<reference evidence="2 4" key="1">
    <citation type="submission" date="2018-06" db="EMBL/GenBank/DDBJ databases">
        <authorList>
            <consortium name="Pathogen Informatics"/>
            <person name="Doyle S."/>
        </authorList>
    </citation>
    <scope>NUCLEOTIDE SEQUENCE [LARGE SCALE GENOMIC DNA]</scope>
    <source>
        <strain evidence="2 4">NCTC10597</strain>
    </source>
</reference>
<dbReference type="OrthoDB" id="9786803at2"/>
<keyword evidence="5" id="KW-1185">Reference proteome</keyword>
<evidence type="ECO:0000313" key="2">
    <source>
        <dbReference type="EMBL" id="STX11055.1"/>
    </source>
</evidence>
<evidence type="ECO:0000313" key="5">
    <source>
        <dbReference type="Proteomes" id="UP000294641"/>
    </source>
</evidence>
<dbReference type="Proteomes" id="UP000294641">
    <property type="component" value="Unassembled WGS sequence"/>
</dbReference>